<sequence length="38" mass="4092">MVLLDLQVMDLTEGHEARLTFGASIENSGLSLLICDEG</sequence>
<evidence type="ECO:0000313" key="2">
    <source>
        <dbReference type="Proteomes" id="UP001519291"/>
    </source>
</evidence>
<dbReference type="Proteomes" id="UP001519291">
    <property type="component" value="Unassembled WGS sequence"/>
</dbReference>
<gene>
    <name evidence="1" type="ORF">JO379_001638</name>
</gene>
<dbReference type="RefSeq" id="WP_209514457.1">
    <property type="nucleotide sequence ID" value="NZ_JAGIOH010000001.1"/>
</dbReference>
<reference evidence="1 2" key="1">
    <citation type="submission" date="2021-03" db="EMBL/GenBank/DDBJ databases">
        <title>Sequencing the genomes of 1000 actinobacteria strains.</title>
        <authorList>
            <person name="Klenk H.-P."/>
        </authorList>
    </citation>
    <scope>NUCLEOTIDE SEQUENCE [LARGE SCALE GENOMIC DNA]</scope>
    <source>
        <strain evidence="1 2">DSM 41480</strain>
    </source>
</reference>
<keyword evidence="2" id="KW-1185">Reference proteome</keyword>
<evidence type="ECO:0008006" key="3">
    <source>
        <dbReference type="Google" id="ProtNLM"/>
    </source>
</evidence>
<proteinExistence type="predicted"/>
<dbReference type="Pfam" id="PF19402">
    <property type="entry name" value="RamS"/>
    <property type="match status" value="1"/>
</dbReference>
<dbReference type="InterPro" id="IPR045825">
    <property type="entry name" value="RamS"/>
</dbReference>
<name>A0ABS4Y0B6_9ACTN</name>
<dbReference type="EMBL" id="JAGIOH010000001">
    <property type="protein sequence ID" value="MBP2402169.1"/>
    <property type="molecule type" value="Genomic_DNA"/>
</dbReference>
<comment type="caution">
    <text evidence="1">The sequence shown here is derived from an EMBL/GenBank/DDBJ whole genome shotgun (WGS) entry which is preliminary data.</text>
</comment>
<protein>
    <recommendedName>
        <fullName evidence="3">SapB/AmfS family lantipeptide</fullName>
    </recommendedName>
</protein>
<dbReference type="NCBIfam" id="NF033212">
    <property type="entry name" value="SapB_AmfS_lanti"/>
    <property type="match status" value="1"/>
</dbReference>
<organism evidence="1 2">
    <name type="scientific">Streptomyces syringium</name>
    <dbReference type="NCBI Taxonomy" id="76729"/>
    <lineage>
        <taxon>Bacteria</taxon>
        <taxon>Bacillati</taxon>
        <taxon>Actinomycetota</taxon>
        <taxon>Actinomycetes</taxon>
        <taxon>Kitasatosporales</taxon>
        <taxon>Streptomycetaceae</taxon>
        <taxon>Streptomyces</taxon>
    </lineage>
</organism>
<accession>A0ABS4Y0B6</accession>
<evidence type="ECO:0000313" key="1">
    <source>
        <dbReference type="EMBL" id="MBP2402169.1"/>
    </source>
</evidence>
<dbReference type="GeneID" id="91568507"/>